<evidence type="ECO:0000313" key="3">
    <source>
        <dbReference type="Proteomes" id="UP000075243"/>
    </source>
</evidence>
<evidence type="ECO:0008006" key="4">
    <source>
        <dbReference type="Google" id="ProtNLM"/>
    </source>
</evidence>
<evidence type="ECO:0000256" key="1">
    <source>
        <dbReference type="ARBA" id="ARBA00022737"/>
    </source>
</evidence>
<dbReference type="InterPro" id="IPR002885">
    <property type="entry name" value="PPR_rpt"/>
</dbReference>
<organism evidence="2 3">
    <name type="scientific">Cajanus cajan</name>
    <name type="common">Pigeon pea</name>
    <name type="synonym">Cajanus indicus</name>
    <dbReference type="NCBI Taxonomy" id="3821"/>
    <lineage>
        <taxon>Eukaryota</taxon>
        <taxon>Viridiplantae</taxon>
        <taxon>Streptophyta</taxon>
        <taxon>Embryophyta</taxon>
        <taxon>Tracheophyta</taxon>
        <taxon>Spermatophyta</taxon>
        <taxon>Magnoliopsida</taxon>
        <taxon>eudicotyledons</taxon>
        <taxon>Gunneridae</taxon>
        <taxon>Pentapetalae</taxon>
        <taxon>rosids</taxon>
        <taxon>fabids</taxon>
        <taxon>Fabales</taxon>
        <taxon>Fabaceae</taxon>
        <taxon>Papilionoideae</taxon>
        <taxon>50 kb inversion clade</taxon>
        <taxon>NPAAA clade</taxon>
        <taxon>indigoferoid/millettioid clade</taxon>
        <taxon>Phaseoleae</taxon>
        <taxon>Cajanus</taxon>
    </lineage>
</organism>
<dbReference type="GO" id="GO:0003723">
    <property type="term" value="F:RNA binding"/>
    <property type="evidence" value="ECO:0007669"/>
    <property type="project" value="InterPro"/>
</dbReference>
<keyword evidence="3" id="KW-1185">Reference proteome</keyword>
<dbReference type="InterPro" id="IPR011990">
    <property type="entry name" value="TPR-like_helical_dom_sf"/>
</dbReference>
<evidence type="ECO:0000313" key="2">
    <source>
        <dbReference type="EMBL" id="KYP75593.1"/>
    </source>
</evidence>
<dbReference type="InterPro" id="IPR046960">
    <property type="entry name" value="PPR_At4g14850-like_plant"/>
</dbReference>
<dbReference type="Proteomes" id="UP000075243">
    <property type="component" value="Chromosome 1"/>
</dbReference>
<gene>
    <name evidence="2" type="ORF">KK1_019784</name>
</gene>
<dbReference type="AlphaFoldDB" id="A0A151U8H2"/>
<protein>
    <recommendedName>
        <fullName evidence="4">Pentatricopeptide repeat-containing protein</fullName>
    </recommendedName>
</protein>
<dbReference type="PANTHER" id="PTHR24015:SF548">
    <property type="entry name" value="OS08G0340900 PROTEIN"/>
    <property type="match status" value="1"/>
</dbReference>
<proteinExistence type="predicted"/>
<reference evidence="2 3" key="1">
    <citation type="journal article" date="2012" name="Nat. Biotechnol.">
        <title>Draft genome sequence of pigeonpea (Cajanus cajan), an orphan legume crop of resource-poor farmers.</title>
        <authorList>
            <person name="Varshney R.K."/>
            <person name="Chen W."/>
            <person name="Li Y."/>
            <person name="Bharti A.K."/>
            <person name="Saxena R.K."/>
            <person name="Schlueter J.A."/>
            <person name="Donoghue M.T."/>
            <person name="Azam S."/>
            <person name="Fan G."/>
            <person name="Whaley A.M."/>
            <person name="Farmer A.D."/>
            <person name="Sheridan J."/>
            <person name="Iwata A."/>
            <person name="Tuteja R."/>
            <person name="Penmetsa R.V."/>
            <person name="Wu W."/>
            <person name="Upadhyaya H.D."/>
            <person name="Yang S.P."/>
            <person name="Shah T."/>
            <person name="Saxena K.B."/>
            <person name="Michael T."/>
            <person name="McCombie W.R."/>
            <person name="Yang B."/>
            <person name="Zhang G."/>
            <person name="Yang H."/>
            <person name="Wang J."/>
            <person name="Spillane C."/>
            <person name="Cook D.R."/>
            <person name="May G.D."/>
            <person name="Xu X."/>
            <person name="Jackson S.A."/>
        </authorList>
    </citation>
    <scope>NUCLEOTIDE SEQUENCE [LARGE SCALE GENOMIC DNA]</scope>
    <source>
        <strain evidence="3">cv. Asha</strain>
    </source>
</reference>
<dbReference type="EMBL" id="CM003603">
    <property type="protein sequence ID" value="KYP75593.1"/>
    <property type="molecule type" value="Genomic_DNA"/>
</dbReference>
<name>A0A151U8H2_CAJCA</name>
<dbReference type="GO" id="GO:0009451">
    <property type="term" value="P:RNA modification"/>
    <property type="evidence" value="ECO:0007669"/>
    <property type="project" value="InterPro"/>
</dbReference>
<sequence length="223" mass="24570">MKVKHYSVQRLNSLLLKYSGQGLPESVLHCYASLINSGHSPEQFTYAITLSASAKVQNIELGRAVHYCVCVIKRGLQSTSFLALVTVLNTYISSGKLHDACQFFEQMPLPTRNVVAWNVMISGHAERGHYKEALHQMSKHGVKSSRSTLTSVLSAIASLASLGHGLLVHARAIKQGFESSLYVTSSLLNMYGKCETLHAAPQVFDKIFEENNDKKRHPKDAGV</sequence>
<dbReference type="Gramene" id="C.cajan_19227.t">
    <property type="protein sequence ID" value="C.cajan_19227.t"/>
    <property type="gene ID" value="C.cajan_19227"/>
</dbReference>
<dbReference type="OMA" id="KMICRES"/>
<accession>A0A151U8H2</accession>
<dbReference type="PANTHER" id="PTHR24015">
    <property type="entry name" value="OS07G0578800 PROTEIN-RELATED"/>
    <property type="match status" value="1"/>
</dbReference>
<dbReference type="Pfam" id="PF01535">
    <property type="entry name" value="PPR"/>
    <property type="match status" value="2"/>
</dbReference>
<dbReference type="Gene3D" id="1.25.40.10">
    <property type="entry name" value="Tetratricopeptide repeat domain"/>
    <property type="match status" value="1"/>
</dbReference>
<keyword evidence="1" id="KW-0677">Repeat</keyword>